<name>A0A7S1AHW7_NOCSC</name>
<organism evidence="1">
    <name type="scientific">Noctiluca scintillans</name>
    <name type="common">Sea sparkle</name>
    <name type="synonym">Red tide dinoflagellate</name>
    <dbReference type="NCBI Taxonomy" id="2966"/>
    <lineage>
        <taxon>Eukaryota</taxon>
        <taxon>Sar</taxon>
        <taxon>Alveolata</taxon>
        <taxon>Dinophyceae</taxon>
        <taxon>Noctilucales</taxon>
        <taxon>Noctilucaceae</taxon>
        <taxon>Noctiluca</taxon>
    </lineage>
</organism>
<dbReference type="AlphaFoldDB" id="A0A7S1AHW7"/>
<protein>
    <submittedName>
        <fullName evidence="1">Uncharacterized protein</fullName>
    </submittedName>
</protein>
<reference evidence="1" key="1">
    <citation type="submission" date="2021-01" db="EMBL/GenBank/DDBJ databases">
        <authorList>
            <person name="Corre E."/>
            <person name="Pelletier E."/>
            <person name="Niang G."/>
            <person name="Scheremetjew M."/>
            <person name="Finn R."/>
            <person name="Kale V."/>
            <person name="Holt S."/>
            <person name="Cochrane G."/>
            <person name="Meng A."/>
            <person name="Brown T."/>
            <person name="Cohen L."/>
        </authorList>
    </citation>
    <scope>NUCLEOTIDE SEQUENCE</scope>
</reference>
<dbReference type="EMBL" id="HBFQ01041066">
    <property type="protein sequence ID" value="CAD8854764.1"/>
    <property type="molecule type" value="Transcribed_RNA"/>
</dbReference>
<accession>A0A7S1AHW7</accession>
<evidence type="ECO:0000313" key="1">
    <source>
        <dbReference type="EMBL" id="CAD8854764.1"/>
    </source>
</evidence>
<gene>
    <name evidence="1" type="ORF">NSCI0253_LOCUS29116</name>
</gene>
<sequence length="184" mass="20537">MGGRLRKLTLGRLSPPSVLALGVEAQPSFCQRKTPTQVVSEPRCTYRRPPSGKTGARGVFGVEAQPCFCQPEKSHTGGFRAQMYRRPPPGKTGARGFWSRGTTQAYRQFPTEVVSESRCTGQIEGHIRETPVQSAFDFSEDTLDLTVDARRRTSVFLVSTDTVRFDMFLHWRESSCTHLLTALP</sequence>
<proteinExistence type="predicted"/>